<evidence type="ECO:0000256" key="2">
    <source>
        <dbReference type="SAM" id="MobiDB-lite"/>
    </source>
</evidence>
<dbReference type="AlphaFoldDB" id="A0AAW0B2F5"/>
<evidence type="ECO:0000256" key="1">
    <source>
        <dbReference type="SAM" id="Coils"/>
    </source>
</evidence>
<sequence length="372" mass="41713">MAFPQEASSPPKSPGSRSTTSMSDQSSLSRGECPTFDERLYFEGFREGLRRRDAEVAALELQVNRLKLENTQLKVQVQELEKGKVLSPLVAKATDNEDSSSNGGGRSFVQIPQSSSSIAPAPSRPRPTYASISRTNQTVIRTNNRYGIPNYLSVFRSREAETALRELMTKARAMDRRALIQIKNMCREAHATPRESKSWAQTFILSEWRNPPELASPSTRDSFKPTLPNPRMGDSFESWFDYYSVHSTCLPRGVRRDAHGKPWKPDLRASRIAAQLRPLQTSPIFIRTEFNYLLMELLGTSGEYERIVYKHRLEIASDLSAQPYAGPSPVSIEDVVSHMAACGVSLEAVRDDLEPWSRQYKSAGMAHGAQNV</sequence>
<reference evidence="3 4" key="1">
    <citation type="submission" date="2024-01" db="EMBL/GenBank/DDBJ databases">
        <title>A draft genome for a cacao thread blight-causing isolate of Paramarasmius palmivorus.</title>
        <authorList>
            <person name="Baruah I.K."/>
            <person name="Bukari Y."/>
            <person name="Amoako-Attah I."/>
            <person name="Meinhardt L.W."/>
            <person name="Bailey B.A."/>
            <person name="Cohen S.P."/>
        </authorList>
    </citation>
    <scope>NUCLEOTIDE SEQUENCE [LARGE SCALE GENOMIC DNA]</scope>
    <source>
        <strain evidence="3 4">GH-12</strain>
    </source>
</reference>
<feature type="region of interest" description="Disordered" evidence="2">
    <location>
        <begin position="92"/>
        <end position="135"/>
    </location>
</feature>
<gene>
    <name evidence="3" type="ORF">VNI00_018077</name>
</gene>
<evidence type="ECO:0000313" key="3">
    <source>
        <dbReference type="EMBL" id="KAK7019422.1"/>
    </source>
</evidence>
<evidence type="ECO:0000313" key="4">
    <source>
        <dbReference type="Proteomes" id="UP001383192"/>
    </source>
</evidence>
<dbReference type="Proteomes" id="UP001383192">
    <property type="component" value="Unassembled WGS sequence"/>
</dbReference>
<organism evidence="3 4">
    <name type="scientific">Paramarasmius palmivorus</name>
    <dbReference type="NCBI Taxonomy" id="297713"/>
    <lineage>
        <taxon>Eukaryota</taxon>
        <taxon>Fungi</taxon>
        <taxon>Dikarya</taxon>
        <taxon>Basidiomycota</taxon>
        <taxon>Agaricomycotina</taxon>
        <taxon>Agaricomycetes</taxon>
        <taxon>Agaricomycetidae</taxon>
        <taxon>Agaricales</taxon>
        <taxon>Marasmiineae</taxon>
        <taxon>Marasmiaceae</taxon>
        <taxon>Paramarasmius</taxon>
    </lineage>
</organism>
<accession>A0AAW0B2F5</accession>
<keyword evidence="4" id="KW-1185">Reference proteome</keyword>
<feature type="compositionally biased region" description="Polar residues" evidence="2">
    <location>
        <begin position="1"/>
        <end position="10"/>
    </location>
</feature>
<keyword evidence="1" id="KW-0175">Coiled coil</keyword>
<name>A0AAW0B2F5_9AGAR</name>
<protein>
    <submittedName>
        <fullName evidence="3">Uncharacterized protein</fullName>
    </submittedName>
</protein>
<feature type="compositionally biased region" description="Low complexity" evidence="2">
    <location>
        <begin position="110"/>
        <end position="121"/>
    </location>
</feature>
<feature type="coiled-coil region" evidence="1">
    <location>
        <begin position="49"/>
        <end position="83"/>
    </location>
</feature>
<dbReference type="CDD" id="cd14686">
    <property type="entry name" value="bZIP"/>
    <property type="match status" value="1"/>
</dbReference>
<dbReference type="EMBL" id="JAYKXP010000208">
    <property type="protein sequence ID" value="KAK7019422.1"/>
    <property type="molecule type" value="Genomic_DNA"/>
</dbReference>
<feature type="compositionally biased region" description="Low complexity" evidence="2">
    <location>
        <begin position="16"/>
        <end position="30"/>
    </location>
</feature>
<comment type="caution">
    <text evidence="3">The sequence shown here is derived from an EMBL/GenBank/DDBJ whole genome shotgun (WGS) entry which is preliminary data.</text>
</comment>
<feature type="region of interest" description="Disordered" evidence="2">
    <location>
        <begin position="1"/>
        <end position="33"/>
    </location>
</feature>
<proteinExistence type="predicted"/>